<evidence type="ECO:0000256" key="1">
    <source>
        <dbReference type="SAM" id="MobiDB-lite"/>
    </source>
</evidence>
<dbReference type="EMBL" id="NPKH01000033">
    <property type="protein sequence ID" value="PAP92744.1"/>
    <property type="molecule type" value="Genomic_DNA"/>
</dbReference>
<evidence type="ECO:0008006" key="5">
    <source>
        <dbReference type="Google" id="ProtNLM"/>
    </source>
</evidence>
<feature type="compositionally biased region" description="Basic and acidic residues" evidence="1">
    <location>
        <begin position="35"/>
        <end position="45"/>
    </location>
</feature>
<evidence type="ECO:0000313" key="4">
    <source>
        <dbReference type="Proteomes" id="UP000215931"/>
    </source>
</evidence>
<comment type="caution">
    <text evidence="3">The sequence shown here is derived from an EMBL/GenBank/DDBJ whole genome shotgun (WGS) entry which is preliminary data.</text>
</comment>
<accession>A0A271KB86</accession>
<dbReference type="RefSeq" id="WP_095520943.1">
    <property type="nucleotide sequence ID" value="NZ_NPKH01000033.1"/>
</dbReference>
<dbReference type="OrthoDB" id="8101081at2"/>
<keyword evidence="2" id="KW-0732">Signal</keyword>
<protein>
    <recommendedName>
        <fullName evidence="5">Peptidoglycan-associated lipoprotein</fullName>
    </recommendedName>
</protein>
<sequence>MKLALSALLAVLALSQTVEAKTKVVATDAKAATAEKTRPPLDKKATGGINASSDTMAAPADKNASSPYPPAIYFDF</sequence>
<feature type="chain" id="PRO_5012605694" description="Peptidoglycan-associated lipoprotein" evidence="2">
    <location>
        <begin position="21"/>
        <end position="76"/>
    </location>
</feature>
<organism evidence="3 4">
    <name type="scientific">Mesorhizobium wenxiniae</name>
    <dbReference type="NCBI Taxonomy" id="2014805"/>
    <lineage>
        <taxon>Bacteria</taxon>
        <taxon>Pseudomonadati</taxon>
        <taxon>Pseudomonadota</taxon>
        <taxon>Alphaproteobacteria</taxon>
        <taxon>Hyphomicrobiales</taxon>
        <taxon>Phyllobacteriaceae</taxon>
        <taxon>Mesorhizobium</taxon>
    </lineage>
</organism>
<keyword evidence="4" id="KW-1185">Reference proteome</keyword>
<feature type="region of interest" description="Disordered" evidence="1">
    <location>
        <begin position="35"/>
        <end position="76"/>
    </location>
</feature>
<feature type="signal peptide" evidence="2">
    <location>
        <begin position="1"/>
        <end position="20"/>
    </location>
</feature>
<name>A0A271KB86_9HYPH</name>
<proteinExistence type="predicted"/>
<gene>
    <name evidence="3" type="ORF">CIT31_25950</name>
</gene>
<evidence type="ECO:0000313" key="3">
    <source>
        <dbReference type="EMBL" id="PAP92744.1"/>
    </source>
</evidence>
<reference evidence="3 4" key="1">
    <citation type="submission" date="2017-08" db="EMBL/GenBank/DDBJ databases">
        <title>Mesorhizobium wenxinae sp. nov., a novel rhizobial species isolated from root nodules of chickpea (Cicer arietinum L.).</title>
        <authorList>
            <person name="Zhang J."/>
        </authorList>
    </citation>
    <scope>NUCLEOTIDE SEQUENCE [LARGE SCALE GENOMIC DNA]</scope>
    <source>
        <strain evidence="4">WYCCWR 10019</strain>
    </source>
</reference>
<evidence type="ECO:0000256" key="2">
    <source>
        <dbReference type="SAM" id="SignalP"/>
    </source>
</evidence>
<dbReference type="AlphaFoldDB" id="A0A271KB86"/>
<dbReference type="Proteomes" id="UP000215931">
    <property type="component" value="Unassembled WGS sequence"/>
</dbReference>